<dbReference type="Proteomes" id="UP000029981">
    <property type="component" value="Unassembled WGS sequence"/>
</dbReference>
<keyword evidence="2" id="KW-1185">Reference proteome</keyword>
<reference evidence="1 2" key="3">
    <citation type="journal article" date="2010" name="BMC Genomics">
        <title>Transcriptome sequencing and comparative analysis of cucumber flowers with different sex types.</title>
        <authorList>
            <person name="Guo S."/>
            <person name="Zheng Y."/>
            <person name="Joung J.G."/>
            <person name="Liu S."/>
            <person name="Zhang Z."/>
            <person name="Crasta O.R."/>
            <person name="Sobral B.W."/>
            <person name="Xu Y."/>
            <person name="Huang S."/>
            <person name="Fei Z."/>
        </authorList>
    </citation>
    <scope>NUCLEOTIDE SEQUENCE [LARGE SCALE GENOMIC DNA]</scope>
    <source>
        <strain evidence="2">cv. 9930</strain>
        <tissue evidence="1">Leaf</tissue>
    </source>
</reference>
<proteinExistence type="predicted"/>
<reference evidence="1 2" key="4">
    <citation type="journal article" date="2011" name="BMC Genomics">
        <title>RNA-Seq improves annotation of protein-coding genes in the cucumber genome.</title>
        <authorList>
            <person name="Li Z."/>
            <person name="Zhang Z."/>
            <person name="Yan P."/>
            <person name="Huang S."/>
            <person name="Fei Z."/>
            <person name="Lin K."/>
        </authorList>
    </citation>
    <scope>NUCLEOTIDE SEQUENCE [LARGE SCALE GENOMIC DNA]</scope>
    <source>
        <strain evidence="2">cv. 9930</strain>
        <tissue evidence="1">Leaf</tissue>
    </source>
</reference>
<evidence type="ECO:0000313" key="1">
    <source>
        <dbReference type="EMBL" id="KAE8637341.1"/>
    </source>
</evidence>
<dbReference type="EMBL" id="ACHR03000048">
    <property type="protein sequence ID" value="KAE8637341.1"/>
    <property type="molecule type" value="Genomic_DNA"/>
</dbReference>
<gene>
    <name evidence="1" type="ORF">Csa_000012</name>
</gene>
<name>A0ACB6HBX6_CUCSA</name>
<comment type="caution">
    <text evidence="1">The sequence shown here is derived from an EMBL/GenBank/DDBJ whole genome shotgun (WGS) entry which is preliminary data.</text>
</comment>
<reference evidence="1 2" key="2">
    <citation type="journal article" date="2009" name="PLoS ONE">
        <title>An integrated genetic and cytogenetic map of the cucumber genome.</title>
        <authorList>
            <person name="Ren Y."/>
            <person name="Zhang Z."/>
            <person name="Liu J."/>
            <person name="Staub J.E."/>
            <person name="Han Y."/>
            <person name="Cheng Z."/>
            <person name="Li X."/>
            <person name="Lu J."/>
            <person name="Miao H."/>
            <person name="Kang H."/>
            <person name="Xie B."/>
            <person name="Gu X."/>
            <person name="Wang X."/>
            <person name="Du Y."/>
            <person name="Jin W."/>
            <person name="Huang S."/>
        </authorList>
    </citation>
    <scope>NUCLEOTIDE SEQUENCE [LARGE SCALE GENOMIC DNA]</scope>
    <source>
        <strain evidence="2">cv. 9930</strain>
        <tissue evidence="1">Leaf</tissue>
    </source>
</reference>
<reference evidence="1 2" key="1">
    <citation type="journal article" date="2009" name="Nat. Genet.">
        <title>The genome of the cucumber, Cucumis sativus L.</title>
        <authorList>
            <person name="Huang S."/>
            <person name="Li R."/>
            <person name="Zhang Z."/>
            <person name="Li L."/>
            <person name="Gu X."/>
            <person name="Fan W."/>
            <person name="Lucas W.J."/>
            <person name="Wang X."/>
            <person name="Xie B."/>
            <person name="Ni P."/>
            <person name="Ren Y."/>
            <person name="Zhu H."/>
            <person name="Li J."/>
            <person name="Lin K."/>
            <person name="Jin W."/>
            <person name="Fei Z."/>
            <person name="Li G."/>
            <person name="Staub J."/>
            <person name="Kilian A."/>
            <person name="van der Vossen E.A."/>
            <person name="Wu Y."/>
            <person name="Guo J."/>
            <person name="He J."/>
            <person name="Jia Z."/>
            <person name="Ren Y."/>
            <person name="Tian G."/>
            <person name="Lu Y."/>
            <person name="Ruan J."/>
            <person name="Qian W."/>
            <person name="Wang M."/>
            <person name="Huang Q."/>
            <person name="Li B."/>
            <person name="Xuan Z."/>
            <person name="Cao J."/>
            <person name="Asan"/>
            <person name="Wu Z."/>
            <person name="Zhang J."/>
            <person name="Cai Q."/>
            <person name="Bai Y."/>
            <person name="Zhao B."/>
            <person name="Han Y."/>
            <person name="Li Y."/>
            <person name="Li X."/>
            <person name="Wang S."/>
            <person name="Shi Q."/>
            <person name="Liu S."/>
            <person name="Cho W.K."/>
            <person name="Kim J.Y."/>
            <person name="Xu Y."/>
            <person name="Heller-Uszynska K."/>
            <person name="Miao H."/>
            <person name="Cheng Z."/>
            <person name="Zhang S."/>
            <person name="Wu J."/>
            <person name="Yang Y."/>
            <person name="Kang H."/>
            <person name="Li M."/>
            <person name="Liang H."/>
            <person name="Ren X."/>
            <person name="Shi Z."/>
            <person name="Wen M."/>
            <person name="Jian M."/>
            <person name="Yang H."/>
            <person name="Zhang G."/>
            <person name="Yang Z."/>
            <person name="Chen R."/>
            <person name="Liu S."/>
            <person name="Li J."/>
            <person name="Ma L."/>
            <person name="Liu H."/>
            <person name="Zhou Y."/>
            <person name="Zhao J."/>
            <person name="Fang X."/>
            <person name="Li G."/>
            <person name="Fang L."/>
            <person name="Li Y."/>
            <person name="Liu D."/>
            <person name="Zheng H."/>
            <person name="Zhang Y."/>
            <person name="Qin N."/>
            <person name="Li Z."/>
            <person name="Yang G."/>
            <person name="Yang S."/>
            <person name="Bolund L."/>
            <person name="Kristiansen K."/>
            <person name="Zheng H."/>
            <person name="Li S."/>
            <person name="Zhang X."/>
            <person name="Yang H."/>
            <person name="Wang J."/>
            <person name="Sun R."/>
            <person name="Zhang B."/>
            <person name="Jiang S."/>
            <person name="Wang J."/>
            <person name="Du Y."/>
            <person name="Li S."/>
        </authorList>
    </citation>
    <scope>NUCLEOTIDE SEQUENCE [LARGE SCALE GENOMIC DNA]</scope>
    <source>
        <strain evidence="2">cv. 9930</strain>
        <tissue evidence="1">Leaf</tissue>
    </source>
</reference>
<organism evidence="1 2">
    <name type="scientific">Cucumis sativus</name>
    <name type="common">Cucumber</name>
    <dbReference type="NCBI Taxonomy" id="3659"/>
    <lineage>
        <taxon>Eukaryota</taxon>
        <taxon>Viridiplantae</taxon>
        <taxon>Streptophyta</taxon>
        <taxon>Embryophyta</taxon>
        <taxon>Tracheophyta</taxon>
        <taxon>Spermatophyta</taxon>
        <taxon>Magnoliopsida</taxon>
        <taxon>eudicotyledons</taxon>
        <taxon>Gunneridae</taxon>
        <taxon>Pentapetalae</taxon>
        <taxon>rosids</taxon>
        <taxon>fabids</taxon>
        <taxon>Cucurbitales</taxon>
        <taxon>Cucurbitaceae</taxon>
        <taxon>Benincaseae</taxon>
        <taxon>Cucumis</taxon>
    </lineage>
</organism>
<reference evidence="1 2" key="5">
    <citation type="journal article" date="2019" name="Gigascience">
        <title>A chromosome-scale genome assembly of cucumber (Cucumis sativus L.).</title>
        <authorList>
            <person name="Li Q."/>
            <person name="Li H."/>
            <person name="Huang W."/>
            <person name="Xu Y."/>
            <person name="Zhou Q."/>
            <person name="Wang S."/>
            <person name="Ruan J."/>
            <person name="Huang S."/>
            <person name="Zhang Z."/>
        </authorList>
    </citation>
    <scope>NUCLEOTIDE SEQUENCE [LARGE SCALE GENOMIC DNA]</scope>
    <source>
        <strain evidence="2">cv. 9930</strain>
        <tissue evidence="1">Leaf</tissue>
    </source>
</reference>
<protein>
    <submittedName>
        <fullName evidence="1">Uncharacterized protein</fullName>
    </submittedName>
</protein>
<evidence type="ECO:0000313" key="2">
    <source>
        <dbReference type="Proteomes" id="UP000029981"/>
    </source>
</evidence>
<sequence length="61" mass="6937">MHNCWMLHGSYLNDERRQNYWDGATGGDTALGRGYRWGHGVADLDNGTERHGVTGGWARRF</sequence>
<accession>A0ACB6HBX6</accession>